<keyword evidence="2" id="KW-0732">Signal</keyword>
<accession>A0A812T3J6</accession>
<dbReference type="Gene3D" id="3.40.50.1820">
    <property type="entry name" value="alpha/beta hydrolase"/>
    <property type="match status" value="1"/>
</dbReference>
<dbReference type="InterPro" id="IPR013949">
    <property type="entry name" value="Utp6"/>
</dbReference>
<keyword evidence="6" id="KW-1185">Reference proteome</keyword>
<name>A0A812T3J6_9DINO</name>
<feature type="signal peptide" evidence="2">
    <location>
        <begin position="1"/>
        <end position="29"/>
    </location>
</feature>
<feature type="domain" description="Peptidase S33 tripeptidyl aminopeptidase-like C-terminal" evidence="4">
    <location>
        <begin position="504"/>
        <end position="594"/>
    </location>
</feature>
<dbReference type="GO" id="GO:0034388">
    <property type="term" value="C:Pwp2p-containing subcomplex of 90S preribosome"/>
    <property type="evidence" value="ECO:0007669"/>
    <property type="project" value="TreeGrafter"/>
</dbReference>
<dbReference type="GO" id="GO:0030515">
    <property type="term" value="F:snoRNA binding"/>
    <property type="evidence" value="ECO:0007669"/>
    <property type="project" value="InterPro"/>
</dbReference>
<dbReference type="EMBL" id="CAJNDS010002532">
    <property type="protein sequence ID" value="CAE7514622.1"/>
    <property type="molecule type" value="Genomic_DNA"/>
</dbReference>
<dbReference type="SUPFAM" id="SSF48452">
    <property type="entry name" value="TPR-like"/>
    <property type="match status" value="1"/>
</dbReference>
<dbReference type="GO" id="GO:0000462">
    <property type="term" value="P:maturation of SSU-rRNA from tricistronic rRNA transcript (SSU-rRNA, 5.8S rRNA, LSU-rRNA)"/>
    <property type="evidence" value="ECO:0007669"/>
    <property type="project" value="InterPro"/>
</dbReference>
<dbReference type="InterPro" id="IPR003107">
    <property type="entry name" value="HAT"/>
</dbReference>
<dbReference type="PANTHER" id="PTHR23271:SF1">
    <property type="entry name" value="U3 SMALL NUCLEOLAR RNA-ASSOCIATED PROTEIN 6 HOMOLOG"/>
    <property type="match status" value="1"/>
</dbReference>
<protein>
    <submittedName>
        <fullName evidence="5">CaeA protein</fullName>
    </submittedName>
</protein>
<dbReference type="SUPFAM" id="SSF53474">
    <property type="entry name" value="alpha/beta-Hydrolases"/>
    <property type="match status" value="1"/>
</dbReference>
<gene>
    <name evidence="5" type="primary">caeA</name>
    <name evidence="5" type="ORF">SNAT2548_LOCUS28806</name>
</gene>
<evidence type="ECO:0000259" key="3">
    <source>
        <dbReference type="Pfam" id="PF00561"/>
    </source>
</evidence>
<dbReference type="Gene3D" id="1.25.40.10">
    <property type="entry name" value="Tetratricopeptide repeat domain"/>
    <property type="match status" value="1"/>
</dbReference>
<evidence type="ECO:0000259" key="4">
    <source>
        <dbReference type="Pfam" id="PF08386"/>
    </source>
</evidence>
<dbReference type="AlphaFoldDB" id="A0A812T3J6"/>
<reference evidence="5" key="1">
    <citation type="submission" date="2021-02" db="EMBL/GenBank/DDBJ databases">
        <authorList>
            <person name="Dougan E. K."/>
            <person name="Rhodes N."/>
            <person name="Thang M."/>
            <person name="Chan C."/>
        </authorList>
    </citation>
    <scope>NUCLEOTIDE SEQUENCE</scope>
</reference>
<dbReference type="OrthoDB" id="28112at2759"/>
<dbReference type="GO" id="GO:0032040">
    <property type="term" value="C:small-subunit processome"/>
    <property type="evidence" value="ECO:0007669"/>
    <property type="project" value="TreeGrafter"/>
</dbReference>
<dbReference type="Proteomes" id="UP000604046">
    <property type="component" value="Unassembled WGS sequence"/>
</dbReference>
<organism evidence="5 6">
    <name type="scientific">Symbiodinium natans</name>
    <dbReference type="NCBI Taxonomy" id="878477"/>
    <lineage>
        <taxon>Eukaryota</taxon>
        <taxon>Sar</taxon>
        <taxon>Alveolata</taxon>
        <taxon>Dinophyceae</taxon>
        <taxon>Suessiales</taxon>
        <taxon>Symbiodiniaceae</taxon>
        <taxon>Symbiodinium</taxon>
    </lineage>
</organism>
<sequence length="964" mass="105096">MKVSPIPIPLSGGSACMWWVILLLSRAGAGVVGPVDDECGQHACSLQMLQHVAERRLGHSPMHPDPSVVRWDQLPAAGALVSGSLSVFLDPEDAKSPKLELEVEMHFADQQPAPLGPLLLHCGGPGSGSSCVRYAGGSHLEGYDVWSISQRGIGPAAEPALNCNNSHLPAKCPASGCKISDFTDCPCALPDGMPQIGEIWADIDPRNETQVEQLFRKRDAWGSRCAASPKFQLVGANGKSYNFLEYVGSQFLSYDIDRFRRAIGAQKMSFYGYSYGTYVAGVYASVFSEFTGRVVLDGNMDPSPRKTAQATGDALANDKFIAFLLNTCKAAADCPLKSPEEEYDQIVAAARLGNLTAPTKSGTQFPLTVGMLMAYIQTESLSNSGRLFHRALETLSKLSPKNSPLGTIQSTVAFILDGFCFVKGVSTWYTYDICVGPGHTGEDEEAPYTDFGEPYMQQCAVWGVDQAGYFSVPDLMRQWRSAAAQNGDAGLAAVVGDMVGYFLWPVKATPNAPMGSSIVYPLVVGNLFDPATSYSWAQDMKNAFKEGSLITWQGIGHTFPSRASDYNREAVAECRVHITEYLQKGTLPPNGLTCFQVRYEIALEALRRRRTSALRWRKHSISAVAGLRRIHNILHRGSHRFKGDLRLWYQHVDFCLRSGSTAMLTRVLMRAVKYHPKEVHLWLLGADRELQQGHIEAARKLLLRGLRCVPKSVKLLLEFLRLEVGVAGQLLAATRLKQEEAKEEEEEADTKDVWAPSKLLFRKAIAKLEGNAADTASYLAASVQLLHQAQEKWTASGGLSEWADSLREAAAKSRPGVGQGASPSNDEVDEPAVTIWEVWWTEELRAPAPKSWSDLAPVIAECSIGAVIGRAAEVLWQEYQKADTPRKELVKSLLVLAKSPAATSHADAALKVLETFSRAASVDDATIKAAFETLLERAAAMHPSHLRLSLAASRGAFGVAEVLQ</sequence>
<evidence type="ECO:0000313" key="6">
    <source>
        <dbReference type="Proteomes" id="UP000604046"/>
    </source>
</evidence>
<dbReference type="InterPro" id="IPR013595">
    <property type="entry name" value="Pept_S33_TAP-like_C"/>
</dbReference>
<feature type="chain" id="PRO_5032393036" evidence="2">
    <location>
        <begin position="30"/>
        <end position="964"/>
    </location>
</feature>
<evidence type="ECO:0000256" key="1">
    <source>
        <dbReference type="ARBA" id="ARBA00010734"/>
    </source>
</evidence>
<evidence type="ECO:0000256" key="2">
    <source>
        <dbReference type="SAM" id="SignalP"/>
    </source>
</evidence>
<dbReference type="SMART" id="SM00386">
    <property type="entry name" value="HAT"/>
    <property type="match status" value="2"/>
</dbReference>
<dbReference type="InterPro" id="IPR029058">
    <property type="entry name" value="AB_hydrolase_fold"/>
</dbReference>
<dbReference type="InterPro" id="IPR011990">
    <property type="entry name" value="TPR-like_helical_dom_sf"/>
</dbReference>
<dbReference type="PROSITE" id="PS51257">
    <property type="entry name" value="PROKAR_LIPOPROTEIN"/>
    <property type="match status" value="1"/>
</dbReference>
<dbReference type="InterPro" id="IPR000073">
    <property type="entry name" value="AB_hydrolase_1"/>
</dbReference>
<dbReference type="Pfam" id="PF00561">
    <property type="entry name" value="Abhydrolase_1"/>
    <property type="match status" value="1"/>
</dbReference>
<comment type="similarity">
    <text evidence="1">Belongs to the UTP6 family.</text>
</comment>
<feature type="domain" description="AB hydrolase-1" evidence="3">
    <location>
        <begin position="117"/>
        <end position="304"/>
    </location>
</feature>
<comment type="caution">
    <text evidence="5">The sequence shown here is derived from an EMBL/GenBank/DDBJ whole genome shotgun (WGS) entry which is preliminary data.</text>
</comment>
<dbReference type="PANTHER" id="PTHR23271">
    <property type="entry name" value="HEPATOCELLULAR CARCINOMA-ASSOCIATED ANTIGEN 66"/>
    <property type="match status" value="1"/>
</dbReference>
<dbReference type="Pfam" id="PF08386">
    <property type="entry name" value="Abhydrolase_4"/>
    <property type="match status" value="1"/>
</dbReference>
<proteinExistence type="inferred from homology"/>
<evidence type="ECO:0000313" key="5">
    <source>
        <dbReference type="EMBL" id="CAE7514622.1"/>
    </source>
</evidence>